<dbReference type="GO" id="GO:0030247">
    <property type="term" value="F:polysaccharide binding"/>
    <property type="evidence" value="ECO:0007669"/>
    <property type="project" value="InterPro"/>
</dbReference>
<reference evidence="3" key="1">
    <citation type="submission" date="2018-07" db="EMBL/GenBank/DDBJ databases">
        <authorList>
            <consortium name="Genoscope - CEA"/>
            <person name="William W."/>
        </authorList>
    </citation>
    <scope>NUCLEOTIDE SEQUENCE</scope>
    <source>
        <strain evidence="3">IK1</strain>
    </source>
</reference>
<keyword evidence="1" id="KW-0732">Signal</keyword>
<dbReference type="Pfam" id="PF18329">
    <property type="entry name" value="SGBP_B_XBD"/>
    <property type="match status" value="1"/>
</dbReference>
<dbReference type="InterPro" id="IPR040475">
    <property type="entry name" value="SGBP_B_XBD"/>
</dbReference>
<organism evidence="3">
    <name type="scientific">uncultured Paludibacter sp</name>
    <dbReference type="NCBI Taxonomy" id="497635"/>
    <lineage>
        <taxon>Bacteria</taxon>
        <taxon>Pseudomonadati</taxon>
        <taxon>Bacteroidota</taxon>
        <taxon>Bacteroidia</taxon>
        <taxon>Bacteroidales</taxon>
        <taxon>Paludibacteraceae</taxon>
        <taxon>Paludibacter</taxon>
        <taxon>environmental samples</taxon>
    </lineage>
</organism>
<dbReference type="Gene3D" id="2.60.40.10">
    <property type="entry name" value="Immunoglobulins"/>
    <property type="match status" value="2"/>
</dbReference>
<evidence type="ECO:0000313" key="3">
    <source>
        <dbReference type="EMBL" id="VBB44726.1"/>
    </source>
</evidence>
<protein>
    <recommendedName>
        <fullName evidence="2">Surface glycan-binding protein B xyloglucan binding domain-containing protein</fullName>
    </recommendedName>
</protein>
<feature type="domain" description="Surface glycan-binding protein B xyloglucan binding" evidence="2">
    <location>
        <begin position="209"/>
        <end position="425"/>
    </location>
</feature>
<proteinExistence type="predicted"/>
<accession>A0A653A9G9</accession>
<dbReference type="InterPro" id="IPR013783">
    <property type="entry name" value="Ig-like_fold"/>
</dbReference>
<name>A0A653A9G9_9BACT</name>
<dbReference type="AlphaFoldDB" id="A0A653A9G9"/>
<evidence type="ECO:0000256" key="1">
    <source>
        <dbReference type="SAM" id="SignalP"/>
    </source>
</evidence>
<dbReference type="EMBL" id="UPXZ01000019">
    <property type="protein sequence ID" value="VBB44726.1"/>
    <property type="molecule type" value="Genomic_DNA"/>
</dbReference>
<gene>
    <name evidence="3" type="ORF">TRIP_D260140</name>
</gene>
<feature type="signal peptide" evidence="1">
    <location>
        <begin position="1"/>
        <end position="20"/>
    </location>
</feature>
<feature type="chain" id="PRO_5025053734" description="Surface glycan-binding protein B xyloglucan binding domain-containing protein" evidence="1">
    <location>
        <begin position="21"/>
        <end position="427"/>
    </location>
</feature>
<sequence length="427" mass="47119">MKKYIYKICALLFAINILFACEDAPSRFDGYDGGKPVVRYIRPCDATTSDSLLSSAYLGNQIAIIGDELAGVNAIYFNDQKAVLNPEYVTDKSIIVTIPNGIPSIKQDIIKLCTNKDTVLYNFETKVPAPAINSMDFEYAAEGATTIIHGLYFVNDGGSPLEVYFTNNLKAEIISSDLNNISIKIPTGAQPGPITVKSVYGSTVSTLWYKDNRNIIANFNPNNYPDYNYFFGWHGASGVSDVDGINGYYLKINGDANELTNDSWDDGFLSWEKWTYLPTDPDFFDANKISKYVCKFEVKVIGTWSCKALQIIFTGASDVMLNWQNGNGLTYNSKYGAANGYVSDSEFPRALWQPWATTEDKTFETDQWMTVSIPMSDFTYNASGAKLAAPNGGGHYSGITIFLNGGGVTGTSCNTTMYIDNLRIVEK</sequence>
<evidence type="ECO:0000259" key="2">
    <source>
        <dbReference type="Pfam" id="PF18329"/>
    </source>
</evidence>
<dbReference type="PROSITE" id="PS51257">
    <property type="entry name" value="PROKAR_LIPOPROTEIN"/>
    <property type="match status" value="1"/>
</dbReference>